<gene>
    <name evidence="1" type="ORF">NIES592_08125</name>
</gene>
<proteinExistence type="predicted"/>
<sequence>MIKYEVKTVNSTIYVSLNTKYPNERALLNYEGDSSTISNFRQFLENAYGAFGHTIGQATTAIDLHYAMSNQQQFEARLIEGQDLVTKYDPEIPDGAVT</sequence>
<dbReference type="AlphaFoldDB" id="A0A1U7H1I5"/>
<keyword evidence="2" id="KW-1185">Reference proteome</keyword>
<protein>
    <submittedName>
        <fullName evidence="1">Uncharacterized protein</fullName>
    </submittedName>
</protein>
<evidence type="ECO:0000313" key="2">
    <source>
        <dbReference type="Proteomes" id="UP000186391"/>
    </source>
</evidence>
<dbReference type="RefSeq" id="WP_073555431.1">
    <property type="nucleotide sequence ID" value="NZ_MRCA01000003.1"/>
</dbReference>
<name>A0A1U7H1I5_9CYAN</name>
<organism evidence="1 2">
    <name type="scientific">Fischerella major NIES-592</name>
    <dbReference type="NCBI Taxonomy" id="210994"/>
    <lineage>
        <taxon>Bacteria</taxon>
        <taxon>Bacillati</taxon>
        <taxon>Cyanobacteriota</taxon>
        <taxon>Cyanophyceae</taxon>
        <taxon>Nostocales</taxon>
        <taxon>Hapalosiphonaceae</taxon>
        <taxon>Fischerella</taxon>
    </lineage>
</organism>
<comment type="caution">
    <text evidence="1">The sequence shown here is derived from an EMBL/GenBank/DDBJ whole genome shotgun (WGS) entry which is preliminary data.</text>
</comment>
<dbReference type="EMBL" id="MRCA01000003">
    <property type="protein sequence ID" value="OKH14834.1"/>
    <property type="molecule type" value="Genomic_DNA"/>
</dbReference>
<dbReference type="OrthoDB" id="9984329at2"/>
<evidence type="ECO:0000313" key="1">
    <source>
        <dbReference type="EMBL" id="OKH14834.1"/>
    </source>
</evidence>
<reference evidence="1 2" key="1">
    <citation type="submission" date="2016-11" db="EMBL/GenBank/DDBJ databases">
        <title>Draft Genome Sequences of Nine Cyanobacterial Strains from Diverse Habitats.</title>
        <authorList>
            <person name="Zhu T."/>
            <person name="Hou S."/>
            <person name="Lu X."/>
            <person name="Hess W.R."/>
        </authorList>
    </citation>
    <scope>NUCLEOTIDE SEQUENCE [LARGE SCALE GENOMIC DNA]</scope>
    <source>
        <strain evidence="1 2">NIES-592</strain>
    </source>
</reference>
<dbReference type="Proteomes" id="UP000186391">
    <property type="component" value="Unassembled WGS sequence"/>
</dbReference>
<accession>A0A1U7H1I5</accession>